<evidence type="ECO:0000256" key="3">
    <source>
        <dbReference type="ARBA" id="ARBA00022833"/>
    </source>
</evidence>
<feature type="zinc finger region" description="TRAF-type" evidence="5">
    <location>
        <begin position="2000"/>
        <end position="2052"/>
    </location>
</feature>
<feature type="domain" description="TRAF-type" evidence="7">
    <location>
        <begin position="929"/>
        <end position="980"/>
    </location>
</feature>
<gene>
    <name evidence="8" type="ORF">TeGR_g8483</name>
</gene>
<feature type="domain" description="TRAF-type" evidence="7">
    <location>
        <begin position="754"/>
        <end position="797"/>
    </location>
</feature>
<evidence type="ECO:0000313" key="9">
    <source>
        <dbReference type="Proteomes" id="UP001165060"/>
    </source>
</evidence>
<feature type="domain" description="TRAF-type" evidence="7">
    <location>
        <begin position="2278"/>
        <end position="2325"/>
    </location>
</feature>
<dbReference type="PANTHER" id="PTHR10131">
    <property type="entry name" value="TNF RECEPTOR ASSOCIATED FACTOR"/>
    <property type="match status" value="1"/>
</dbReference>
<feature type="domain" description="TRAF-type" evidence="7">
    <location>
        <begin position="2109"/>
        <end position="2155"/>
    </location>
</feature>
<feature type="domain" description="TRAF-type" evidence="7">
    <location>
        <begin position="672"/>
        <end position="724"/>
    </location>
</feature>
<sequence length="2343" mass="264821">MLSAGASVDRPNAKGLTPLMKACGNGHQRAVSLLLDAPSLGGPPPSLFLADLAGRTALDWARLGGSSPCIVLLERAMEAHICAVRAAEFGRVREEELTRTLRQNEDAYASMVRYTEASDLPAVLALERDFPYDRLKYLETLASLSLPADPPEVPYFIDVETERGATPLMLACAQAEVQAVEALLNRGAKKDSENRRGHTALSWTCVCGHHQVVAALLAGGVDAGRASRLERKTPLHHAAYNGTDQCVALLLDCYFQVALDRRFNLSKQKLTKLEAWDNERNWLRPYEKLVTALDIYGKTALDWATEANLPDTKALLRAAHDRIDKRAAELKREDALAASVPCRLGCGYVDRADRIEKHEVQRCPRRIVGCEGCGKNIPADTIPEHDKSECPKRIVRCENRYRGCGESMPFDELFAHQTHRCMYRRDECRLCFKSMLHHQRDEHEAELCPKRTVSCDAPLGLGCQEIMKAEDLREHCRSHCSRRMVKCTVGCGHSFPKADLKYHEEQICVQPCSWEGCGRIIGPEDVRGLHEKFLCPRRVVKCPRCPIGGLVSERLDTHMLHMCPKRNVKGLFDLDNILAFERPMYEEPEKGQCVERLQRCRMDFLGRRIKVRNAAGTFDTATVVHFRESDGRFRIQFPDGFKWKSLSELDFVIADDAKWTCGFVSESTMSRHISEECPLRAVMCRLGCGQRVLERGREVHERDQCGKREVMCEKCACTMAAEDLLDHMENHCPLRDVYCGSCGLSMPLPKLDKHLVTDCPLAVSRCPQGCGADLKVGNFDDHLKFECPKRIVTCPGCGDNSLFADELEGHLDGTLRDQECGTRKVNCELCDKLVVAKDMPNHLDNECDKRIIVCDCGLEIVAETQSDHRILECPAVIRYCSLGCGEKMRVMEMKEHQATVCEKRHLAGGKLLLCPLGCGSLVSFAEQFTHMTSACPKRIVECVNKCAEVVRFEDQEEHTQVCRNRRVPCGNKSKVCLRQVRAWFAKDDGGKRQLVCCENHQSNALMWAIEKGEVKLVNFMLEQTENRGLDFETPFGDTPLTKASQIGNVEMLALLIGRAHADGSFFMSDFVNYETCRGKTALSEAAKANQPEAIKFLVEKRAKIDYKTKFYRKTAIDWAANMKNEEALDELKRAYKVIMDILVLFVKIAMGDYEFCKKMVQDGEHYRLNHVKTIQEDIKQAHDDRILAEAEVKENEEAIVKLTPEVEHIHVDLENNEIAVADIEQTADRLMITAKDLAGRLQSGFSNAIIALQQCGVAEVAELVNAPNPPEEIMQVVKALCLLKNIKPVMSAQLKAQEKLPPSMRRPASREAGGSNMAELHAYWEAGKTLLSAKNLSHQLRYYAKSKAPPGSLEKIEAEITSGGFLDYDLKYKLFLDLAIDGREKAVSRRSKSRGRDPTGGMSRGMGFETLDGLTPEGEPEPDDISITVEEMNLIEDVPDPEDEGFAMVGALAKWIKSIVQYATASDELEATKNSEVVFREDFDVSLVKLKRERVDAEIAQFRLNLLHQELDDANGRLRWANRRVEGGENKLSVAKLFAIVTPSGHSLLSYASAWGNSQIVDTFLDHGAYPGFGDAYNDLCAKVIQFTYRHHLWRKNRQPWCKELAREYRQREMGYGFACQSMLDQMRKTREHVRMPLTEAFYNGNFNVADSFEKKKVPMYHACMTNVMPAGVTPIAGDPAGNEALAKAMNVSECARLGKERFGSAVYAAGGWQAPDCKLDPFATSVEVGDELWEFINGIVEEGREEMHKRRTIRTERQLRAEWGEQMDIAIKAADFERMLYCAKMGALIDYQTSKGVTPLLRAALEDPHQTNHKPCVNDERQTVSAVSYLLDRPTKRPMIDFETDIGHTALTFACFHSRMAAIEALLERAAAIDKKVRGGKTALIYAAMNGKADVIKLLLERGADRNITDDVGKTANDWAFERNFSECLAALAKDRIGDGGMAKAERGEADPKIPCGWGCGLMDVATSLVEHEKVCDLRLVKCKYCDVNDLQAREKEEHETKLCKFIPTECPSCHVKLLSNELVNHMNKECPKRFERCKFCNEQIRFDAMHHHCTLVCKQRRVECPNECGMEIPHAKLTQHKRNECPLRWVRCTKGCGQEMYAKNKEAHEKDYCPERKVQCEHCKVEWKQQHIQDHLLVCEAAPVKCKNKHYGCDWQGSARLLQRHLDFACDYTYNKSCPLGCNLKMKAVDVEEHVKKCERREVLCEQCGETIIHAQIDIHNKYECPNRLVPCGLCGKRVPPGEMMRHKEHKCQWRQVICSNNGCYLKLPLAKADHHEKFECRRAIVYCRKGCGTTTYLEKRNYHETELCEMRFVKCPLCDMEVRDKEKIEHMEVECVRRTV</sequence>
<feature type="repeat" description="ANK" evidence="4">
    <location>
        <begin position="1880"/>
        <end position="1912"/>
    </location>
</feature>
<feature type="zinc finger region" description="TRAF-type" evidence="5">
    <location>
        <begin position="2109"/>
        <end position="2155"/>
    </location>
</feature>
<feature type="zinc finger region" description="TRAF-type" evidence="5">
    <location>
        <begin position="358"/>
        <end position="413"/>
    </location>
</feature>
<dbReference type="SUPFAM" id="SSF49599">
    <property type="entry name" value="TRAF domain-like"/>
    <property type="match status" value="2"/>
</dbReference>
<evidence type="ECO:0000256" key="2">
    <source>
        <dbReference type="ARBA" id="ARBA00022771"/>
    </source>
</evidence>
<feature type="zinc finger region" description="TRAF-type" evidence="5">
    <location>
        <begin position="443"/>
        <end position="501"/>
    </location>
</feature>
<organism evidence="8 9">
    <name type="scientific">Tetraparma gracilis</name>
    <dbReference type="NCBI Taxonomy" id="2962635"/>
    <lineage>
        <taxon>Eukaryota</taxon>
        <taxon>Sar</taxon>
        <taxon>Stramenopiles</taxon>
        <taxon>Ochrophyta</taxon>
        <taxon>Bolidophyceae</taxon>
        <taxon>Parmales</taxon>
        <taxon>Triparmaceae</taxon>
        <taxon>Tetraparma</taxon>
    </lineage>
</organism>
<feature type="repeat" description="ANK" evidence="4">
    <location>
        <begin position="1077"/>
        <end position="1109"/>
    </location>
</feature>
<protein>
    <recommendedName>
        <fullName evidence="7">TRAF-type domain-containing protein</fullName>
    </recommendedName>
</protein>
<feature type="zinc finger region" description="TRAF-type" evidence="5">
    <location>
        <begin position="672"/>
        <end position="724"/>
    </location>
</feature>
<dbReference type="InterPro" id="IPR036770">
    <property type="entry name" value="Ankyrin_rpt-contain_sf"/>
</dbReference>
<dbReference type="InterPro" id="IPR001293">
    <property type="entry name" value="Znf_TRAF"/>
</dbReference>
<feature type="zinc finger region" description="TRAF-type" evidence="5">
    <location>
        <begin position="810"/>
        <end position="854"/>
    </location>
</feature>
<feature type="domain" description="TRAF-type" evidence="7">
    <location>
        <begin position="2222"/>
        <end position="2266"/>
    </location>
</feature>
<evidence type="ECO:0000256" key="5">
    <source>
        <dbReference type="PROSITE-ProRule" id="PRU00207"/>
    </source>
</evidence>
<dbReference type="Gene3D" id="3.30.40.10">
    <property type="entry name" value="Zinc/RING finger domain, C3HC4 (zinc finger)"/>
    <property type="match status" value="13"/>
</dbReference>
<evidence type="ECO:0000256" key="1">
    <source>
        <dbReference type="ARBA" id="ARBA00022723"/>
    </source>
</evidence>
<keyword evidence="9" id="KW-1185">Reference proteome</keyword>
<dbReference type="SMART" id="SM00248">
    <property type="entry name" value="ANK"/>
    <property type="match status" value="12"/>
</dbReference>
<evidence type="ECO:0000256" key="4">
    <source>
        <dbReference type="PROSITE-ProRule" id="PRU00023"/>
    </source>
</evidence>
<dbReference type="Gene3D" id="1.25.40.20">
    <property type="entry name" value="Ankyrin repeat-containing domain"/>
    <property type="match status" value="4"/>
</dbReference>
<feature type="region of interest" description="Disordered" evidence="6">
    <location>
        <begin position="1386"/>
        <end position="1422"/>
    </location>
</feature>
<dbReference type="Pfam" id="PF12796">
    <property type="entry name" value="Ank_2"/>
    <property type="match status" value="3"/>
</dbReference>
<feature type="domain" description="TRAF-type" evidence="7">
    <location>
        <begin position="810"/>
        <end position="854"/>
    </location>
</feature>
<feature type="zinc finger region" description="TRAF-type" evidence="5">
    <location>
        <begin position="929"/>
        <end position="980"/>
    </location>
</feature>
<dbReference type="EMBL" id="BRYB01000616">
    <property type="protein sequence ID" value="GMI34073.1"/>
    <property type="molecule type" value="Genomic_DNA"/>
</dbReference>
<dbReference type="PANTHER" id="PTHR10131:SF94">
    <property type="entry name" value="TNF RECEPTOR-ASSOCIATED FACTOR 4"/>
    <property type="match status" value="1"/>
</dbReference>
<accession>A0ABQ6MV32</accession>
<feature type="domain" description="TRAF-type" evidence="7">
    <location>
        <begin position="443"/>
        <end position="501"/>
    </location>
</feature>
<evidence type="ECO:0000259" key="7">
    <source>
        <dbReference type="PROSITE" id="PS50145"/>
    </source>
</evidence>
<dbReference type="PROSITE" id="PS50297">
    <property type="entry name" value="ANK_REP_REGION"/>
    <property type="match status" value="2"/>
</dbReference>
<keyword evidence="2 5" id="KW-0863">Zinc-finger</keyword>
<feature type="zinc finger region" description="TRAF-type" evidence="5">
    <location>
        <begin position="2222"/>
        <end position="2266"/>
    </location>
</feature>
<evidence type="ECO:0000256" key="6">
    <source>
        <dbReference type="SAM" id="MobiDB-lite"/>
    </source>
</evidence>
<dbReference type="Pfam" id="PF02176">
    <property type="entry name" value="zf-TRAF"/>
    <property type="match status" value="3"/>
</dbReference>
<feature type="domain" description="TRAF-type" evidence="7">
    <location>
        <begin position="358"/>
        <end position="413"/>
    </location>
</feature>
<evidence type="ECO:0000313" key="8">
    <source>
        <dbReference type="EMBL" id="GMI34073.1"/>
    </source>
</evidence>
<feature type="domain" description="TRAF-type" evidence="7">
    <location>
        <begin position="2052"/>
        <end position="2102"/>
    </location>
</feature>
<feature type="repeat" description="ANK" evidence="4">
    <location>
        <begin position="163"/>
        <end position="195"/>
    </location>
</feature>
<keyword evidence="3 5" id="KW-0862">Zinc</keyword>
<dbReference type="SUPFAM" id="SSF48403">
    <property type="entry name" value="Ankyrin repeat"/>
    <property type="match status" value="3"/>
</dbReference>
<feature type="zinc finger region" description="TRAF-type" evidence="5">
    <location>
        <begin position="754"/>
        <end position="797"/>
    </location>
</feature>
<dbReference type="InterPro" id="IPR013083">
    <property type="entry name" value="Znf_RING/FYVE/PHD"/>
</dbReference>
<feature type="domain" description="TRAF-type" evidence="7">
    <location>
        <begin position="2000"/>
        <end position="2052"/>
    </location>
</feature>
<feature type="zinc finger region" description="TRAF-type" evidence="5">
    <location>
        <begin position="2052"/>
        <end position="2102"/>
    </location>
</feature>
<feature type="zinc finger region" description="TRAF-type" evidence="5">
    <location>
        <begin position="530"/>
        <end position="568"/>
    </location>
</feature>
<proteinExistence type="predicted"/>
<reference evidence="8 9" key="1">
    <citation type="journal article" date="2023" name="Commun. Biol.">
        <title>Genome analysis of Parmales, the sister group of diatoms, reveals the evolutionary specialization of diatoms from phago-mixotrophs to photoautotrophs.</title>
        <authorList>
            <person name="Ban H."/>
            <person name="Sato S."/>
            <person name="Yoshikawa S."/>
            <person name="Yamada K."/>
            <person name="Nakamura Y."/>
            <person name="Ichinomiya M."/>
            <person name="Sato N."/>
            <person name="Blanc-Mathieu R."/>
            <person name="Endo H."/>
            <person name="Kuwata A."/>
            <person name="Ogata H."/>
        </authorList>
    </citation>
    <scope>NUCLEOTIDE SEQUENCE [LARGE SCALE GENOMIC DNA]</scope>
</reference>
<keyword evidence="4" id="KW-0040">ANK repeat</keyword>
<name>A0ABQ6MV32_9STRA</name>
<dbReference type="PROSITE" id="PS50088">
    <property type="entry name" value="ANK_REPEAT"/>
    <property type="match status" value="3"/>
</dbReference>
<comment type="caution">
    <text evidence="8">The sequence shown here is derived from an EMBL/GenBank/DDBJ whole genome shotgun (WGS) entry which is preliminary data.</text>
</comment>
<keyword evidence="1 5" id="KW-0479">Metal-binding</keyword>
<dbReference type="Gene3D" id="1.20.920.20">
    <property type="match status" value="1"/>
</dbReference>
<dbReference type="Proteomes" id="UP001165060">
    <property type="component" value="Unassembled WGS sequence"/>
</dbReference>
<dbReference type="InterPro" id="IPR002110">
    <property type="entry name" value="Ankyrin_rpt"/>
</dbReference>
<feature type="zinc finger region" description="TRAF-type" evidence="5">
    <location>
        <begin position="2278"/>
        <end position="2325"/>
    </location>
</feature>
<dbReference type="PROSITE" id="PS50145">
    <property type="entry name" value="ZF_TRAF"/>
    <property type="match status" value="12"/>
</dbReference>
<feature type="domain" description="TRAF-type" evidence="7">
    <location>
        <begin position="530"/>
        <end position="568"/>
    </location>
</feature>